<name>A0ABQ2N2A3_9MICO</name>
<reference evidence="4" key="1">
    <citation type="journal article" date="2019" name="Int. J. Syst. Evol. Microbiol.">
        <title>The Global Catalogue of Microorganisms (GCM) 10K type strain sequencing project: providing services to taxonomists for standard genome sequencing and annotation.</title>
        <authorList>
            <consortium name="The Broad Institute Genomics Platform"/>
            <consortium name="The Broad Institute Genome Sequencing Center for Infectious Disease"/>
            <person name="Wu L."/>
            <person name="Ma J."/>
        </authorList>
    </citation>
    <scope>NUCLEOTIDE SEQUENCE [LARGE SCALE GENOMIC DNA]</scope>
    <source>
        <strain evidence="4">CGMCC 4.7181</strain>
    </source>
</reference>
<dbReference type="Proteomes" id="UP000638043">
    <property type="component" value="Unassembled WGS sequence"/>
</dbReference>
<keyword evidence="4" id="KW-1185">Reference proteome</keyword>
<organism evidence="3 4">
    <name type="scientific">Microbacterium nanhaiense</name>
    <dbReference type="NCBI Taxonomy" id="1301026"/>
    <lineage>
        <taxon>Bacteria</taxon>
        <taxon>Bacillati</taxon>
        <taxon>Actinomycetota</taxon>
        <taxon>Actinomycetes</taxon>
        <taxon>Micrococcales</taxon>
        <taxon>Microbacteriaceae</taxon>
        <taxon>Microbacterium</taxon>
    </lineage>
</organism>
<accession>A0ABQ2N2A3</accession>
<dbReference type="PANTHER" id="PTHR39428">
    <property type="entry name" value="F420H(2)-DEPENDENT QUINONE REDUCTASE RV1261C"/>
    <property type="match status" value="1"/>
</dbReference>
<dbReference type="EMBL" id="BMMQ01000002">
    <property type="protein sequence ID" value="GGO60416.1"/>
    <property type="molecule type" value="Genomic_DNA"/>
</dbReference>
<evidence type="ECO:0008006" key="5">
    <source>
        <dbReference type="Google" id="ProtNLM"/>
    </source>
</evidence>
<dbReference type="Gene3D" id="2.30.110.10">
    <property type="entry name" value="Electron Transport, Fmn-binding Protein, Chain A"/>
    <property type="match status" value="1"/>
</dbReference>
<gene>
    <name evidence="3" type="ORF">GCM10010910_05790</name>
</gene>
<evidence type="ECO:0000256" key="2">
    <source>
        <dbReference type="ARBA" id="ARBA00049106"/>
    </source>
</evidence>
<proteinExistence type="inferred from homology"/>
<comment type="caution">
    <text evidence="3">The sequence shown here is derived from an EMBL/GenBank/DDBJ whole genome shotgun (WGS) entry which is preliminary data.</text>
</comment>
<protein>
    <recommendedName>
        <fullName evidence="5">Nitroreductase family deazaflavin-dependent oxidoreductase</fullName>
    </recommendedName>
</protein>
<dbReference type="Pfam" id="PF04075">
    <property type="entry name" value="F420H2_quin_red"/>
    <property type="match status" value="1"/>
</dbReference>
<dbReference type="NCBIfam" id="TIGR00026">
    <property type="entry name" value="hi_GC_TIGR00026"/>
    <property type="match status" value="1"/>
</dbReference>
<comment type="catalytic activity">
    <reaction evidence="2">
        <text>oxidized coenzyme F420-(gamma-L-Glu)(n) + a quinol + H(+) = reduced coenzyme F420-(gamma-L-Glu)(n) + a quinone</text>
        <dbReference type="Rhea" id="RHEA:39663"/>
        <dbReference type="Rhea" id="RHEA-COMP:12939"/>
        <dbReference type="Rhea" id="RHEA-COMP:14378"/>
        <dbReference type="ChEBI" id="CHEBI:15378"/>
        <dbReference type="ChEBI" id="CHEBI:24646"/>
        <dbReference type="ChEBI" id="CHEBI:132124"/>
        <dbReference type="ChEBI" id="CHEBI:133980"/>
        <dbReference type="ChEBI" id="CHEBI:139511"/>
    </reaction>
</comment>
<sequence>MRTAHSHTSQRTELGSVIPLFSRIRHWQDERMGWNQDIIDEFRENGGTVKTGGFGRELILLHHTGARTGIVRVTPVMALRPTAGEWLIAASKAGADENPAWFHNLVANPDTTIEDPDAGTVRVEAEVLHGEDRDRVWRLFEAASEGFAAYQRKTARTIPVLILRRTR</sequence>
<dbReference type="PANTHER" id="PTHR39428:SF3">
    <property type="entry name" value="DEAZAFLAVIN-DEPENDENT NITROREDUCTASE"/>
    <property type="match status" value="1"/>
</dbReference>
<dbReference type="InterPro" id="IPR004378">
    <property type="entry name" value="F420H2_quin_Rdtase"/>
</dbReference>
<evidence type="ECO:0000313" key="3">
    <source>
        <dbReference type="EMBL" id="GGO60416.1"/>
    </source>
</evidence>
<evidence type="ECO:0000256" key="1">
    <source>
        <dbReference type="ARBA" id="ARBA00008710"/>
    </source>
</evidence>
<comment type="similarity">
    <text evidence="1">Belongs to the F420H(2)-dependent quinone reductase family.</text>
</comment>
<dbReference type="InterPro" id="IPR012349">
    <property type="entry name" value="Split_barrel_FMN-bd"/>
</dbReference>
<evidence type="ECO:0000313" key="4">
    <source>
        <dbReference type="Proteomes" id="UP000638043"/>
    </source>
</evidence>